<organism evidence="1">
    <name type="scientific">marine sediment metagenome</name>
    <dbReference type="NCBI Taxonomy" id="412755"/>
    <lineage>
        <taxon>unclassified sequences</taxon>
        <taxon>metagenomes</taxon>
        <taxon>ecological metagenomes</taxon>
    </lineage>
</organism>
<evidence type="ECO:0000313" key="1">
    <source>
        <dbReference type="EMBL" id="KKN05889.1"/>
    </source>
</evidence>
<comment type="caution">
    <text evidence="1">The sequence shown here is derived from an EMBL/GenBank/DDBJ whole genome shotgun (WGS) entry which is preliminary data.</text>
</comment>
<accession>A0A0F9MJ89</accession>
<protein>
    <submittedName>
        <fullName evidence="1">Uncharacterized protein</fullName>
    </submittedName>
</protein>
<dbReference type="AlphaFoldDB" id="A0A0F9MJ89"/>
<name>A0A0F9MJ89_9ZZZZ</name>
<gene>
    <name evidence="1" type="ORF">LCGC14_1082830</name>
</gene>
<sequence>MGRMYSAVFEAVAVSAAQDLFSLGSPTSGIGVLHSIVLSQTSDVGDAAEIIEEIRIITGNTTVGSGGSAPTAIPRQLGDTPTVTVRANDTTEVSAGTAVTKHSDSFNVRVGWQYIPTPEERIIFNELIAGTKTFLAVQLPNAPASAITMTGTITFEEVLG</sequence>
<proteinExistence type="predicted"/>
<reference evidence="1" key="1">
    <citation type="journal article" date="2015" name="Nature">
        <title>Complex archaea that bridge the gap between prokaryotes and eukaryotes.</title>
        <authorList>
            <person name="Spang A."/>
            <person name="Saw J.H."/>
            <person name="Jorgensen S.L."/>
            <person name="Zaremba-Niedzwiedzka K."/>
            <person name="Martijn J."/>
            <person name="Lind A.E."/>
            <person name="van Eijk R."/>
            <person name="Schleper C."/>
            <person name="Guy L."/>
            <person name="Ettema T.J."/>
        </authorList>
    </citation>
    <scope>NUCLEOTIDE SEQUENCE</scope>
</reference>
<dbReference type="EMBL" id="LAZR01004751">
    <property type="protein sequence ID" value="KKN05889.1"/>
    <property type="molecule type" value="Genomic_DNA"/>
</dbReference>